<dbReference type="GO" id="GO:0005634">
    <property type="term" value="C:nucleus"/>
    <property type="evidence" value="ECO:0007669"/>
    <property type="project" value="UniProtKB-SubCell"/>
</dbReference>
<dbReference type="GO" id="GO:0008270">
    <property type="term" value="F:zinc ion binding"/>
    <property type="evidence" value="ECO:0007669"/>
    <property type="project" value="InterPro"/>
</dbReference>
<keyword evidence="2" id="KW-0479">Metal-binding</keyword>
<accession>A0A0C3SF19</accession>
<keyword evidence="3" id="KW-0805">Transcription regulation</keyword>
<keyword evidence="4" id="KW-0804">Transcription</keyword>
<feature type="domain" description="Zn(2)-C6 fungal-type" evidence="6">
    <location>
        <begin position="27"/>
        <end position="59"/>
    </location>
</feature>
<dbReference type="Pfam" id="PF00172">
    <property type="entry name" value="Zn_clus"/>
    <property type="match status" value="1"/>
</dbReference>
<dbReference type="OrthoDB" id="2309723at2759"/>
<dbReference type="PANTHER" id="PTHR47338">
    <property type="entry name" value="ZN(II)2CYS6 TRANSCRIPTION FACTOR (EUROFUNG)-RELATED"/>
    <property type="match status" value="1"/>
</dbReference>
<dbReference type="STRING" id="745531.A0A0C3SF19"/>
<dbReference type="SMART" id="SM00066">
    <property type="entry name" value="GAL4"/>
    <property type="match status" value="1"/>
</dbReference>
<evidence type="ECO:0000256" key="5">
    <source>
        <dbReference type="ARBA" id="ARBA00023242"/>
    </source>
</evidence>
<evidence type="ECO:0000256" key="1">
    <source>
        <dbReference type="ARBA" id="ARBA00004123"/>
    </source>
</evidence>
<dbReference type="PROSITE" id="PS50048">
    <property type="entry name" value="ZN2_CY6_FUNGAL_2"/>
    <property type="match status" value="1"/>
</dbReference>
<dbReference type="GO" id="GO:0000981">
    <property type="term" value="F:DNA-binding transcription factor activity, RNA polymerase II-specific"/>
    <property type="evidence" value="ECO:0007669"/>
    <property type="project" value="InterPro"/>
</dbReference>
<dbReference type="SUPFAM" id="SSF57701">
    <property type="entry name" value="Zn2/Cys6 DNA-binding domain"/>
    <property type="match status" value="1"/>
</dbReference>
<dbReference type="InterPro" id="IPR007219">
    <property type="entry name" value="XnlR_reg_dom"/>
</dbReference>
<comment type="subcellular location">
    <subcellularLocation>
        <location evidence="1">Nucleus</location>
    </subcellularLocation>
</comment>
<evidence type="ECO:0000256" key="2">
    <source>
        <dbReference type="ARBA" id="ARBA00022723"/>
    </source>
</evidence>
<dbReference type="InterPro" id="IPR001138">
    <property type="entry name" value="Zn2Cys6_DnaBD"/>
</dbReference>
<organism evidence="7 8">
    <name type="scientific">Phlebiopsis gigantea (strain 11061_1 CR5-6)</name>
    <name type="common">White-rot fungus</name>
    <name type="synonym">Peniophora gigantea</name>
    <dbReference type="NCBI Taxonomy" id="745531"/>
    <lineage>
        <taxon>Eukaryota</taxon>
        <taxon>Fungi</taxon>
        <taxon>Dikarya</taxon>
        <taxon>Basidiomycota</taxon>
        <taxon>Agaricomycotina</taxon>
        <taxon>Agaricomycetes</taxon>
        <taxon>Polyporales</taxon>
        <taxon>Phanerochaetaceae</taxon>
        <taxon>Phlebiopsis</taxon>
    </lineage>
</organism>
<dbReference type="PANTHER" id="PTHR47338:SF29">
    <property type="entry name" value="ZN(2)-C6 FUNGAL-TYPE DOMAIN-CONTAINING PROTEIN"/>
    <property type="match status" value="1"/>
</dbReference>
<evidence type="ECO:0000313" key="8">
    <source>
        <dbReference type="Proteomes" id="UP000053257"/>
    </source>
</evidence>
<dbReference type="InterPro" id="IPR050815">
    <property type="entry name" value="TF_fung"/>
</dbReference>
<protein>
    <recommendedName>
        <fullName evidence="6">Zn(2)-C6 fungal-type domain-containing protein</fullName>
    </recommendedName>
</protein>
<reference evidence="7 8" key="1">
    <citation type="journal article" date="2014" name="PLoS Genet.">
        <title>Analysis of the Phlebiopsis gigantea genome, transcriptome and secretome provides insight into its pioneer colonization strategies of wood.</title>
        <authorList>
            <person name="Hori C."/>
            <person name="Ishida T."/>
            <person name="Igarashi K."/>
            <person name="Samejima M."/>
            <person name="Suzuki H."/>
            <person name="Master E."/>
            <person name="Ferreira P."/>
            <person name="Ruiz-Duenas F.J."/>
            <person name="Held B."/>
            <person name="Canessa P."/>
            <person name="Larrondo L.F."/>
            <person name="Schmoll M."/>
            <person name="Druzhinina I.S."/>
            <person name="Kubicek C.P."/>
            <person name="Gaskell J.A."/>
            <person name="Kersten P."/>
            <person name="St John F."/>
            <person name="Glasner J."/>
            <person name="Sabat G."/>
            <person name="Splinter BonDurant S."/>
            <person name="Syed K."/>
            <person name="Yadav J."/>
            <person name="Mgbeahuruike A.C."/>
            <person name="Kovalchuk A."/>
            <person name="Asiegbu F.O."/>
            <person name="Lackner G."/>
            <person name="Hoffmeister D."/>
            <person name="Rencoret J."/>
            <person name="Gutierrez A."/>
            <person name="Sun H."/>
            <person name="Lindquist E."/>
            <person name="Barry K."/>
            <person name="Riley R."/>
            <person name="Grigoriev I.V."/>
            <person name="Henrissat B."/>
            <person name="Kues U."/>
            <person name="Berka R.M."/>
            <person name="Martinez A.T."/>
            <person name="Covert S.F."/>
            <person name="Blanchette R.A."/>
            <person name="Cullen D."/>
        </authorList>
    </citation>
    <scope>NUCLEOTIDE SEQUENCE [LARGE SCALE GENOMIC DNA]</scope>
    <source>
        <strain evidence="7 8">11061_1 CR5-6</strain>
    </source>
</reference>
<dbReference type="Pfam" id="PF04082">
    <property type="entry name" value="Fungal_trans"/>
    <property type="match status" value="1"/>
</dbReference>
<dbReference type="Proteomes" id="UP000053257">
    <property type="component" value="Unassembled WGS sequence"/>
</dbReference>
<dbReference type="EMBL" id="KN840447">
    <property type="protein sequence ID" value="KIP11315.1"/>
    <property type="molecule type" value="Genomic_DNA"/>
</dbReference>
<dbReference type="GO" id="GO:0006351">
    <property type="term" value="P:DNA-templated transcription"/>
    <property type="evidence" value="ECO:0007669"/>
    <property type="project" value="InterPro"/>
</dbReference>
<evidence type="ECO:0000259" key="6">
    <source>
        <dbReference type="PROSITE" id="PS50048"/>
    </source>
</evidence>
<keyword evidence="5" id="KW-0539">Nucleus</keyword>
<proteinExistence type="predicted"/>
<dbReference type="Gene3D" id="4.10.240.10">
    <property type="entry name" value="Zn(2)-C6 fungal-type DNA-binding domain"/>
    <property type="match status" value="1"/>
</dbReference>
<dbReference type="GO" id="GO:0003677">
    <property type="term" value="F:DNA binding"/>
    <property type="evidence" value="ECO:0007669"/>
    <property type="project" value="InterPro"/>
</dbReference>
<dbReference type="PROSITE" id="PS00463">
    <property type="entry name" value="ZN2_CY6_FUNGAL_1"/>
    <property type="match status" value="1"/>
</dbReference>
<dbReference type="AlphaFoldDB" id="A0A0C3SF19"/>
<evidence type="ECO:0000256" key="3">
    <source>
        <dbReference type="ARBA" id="ARBA00023015"/>
    </source>
</evidence>
<evidence type="ECO:0000256" key="4">
    <source>
        <dbReference type="ARBA" id="ARBA00023163"/>
    </source>
</evidence>
<name>A0A0C3SF19_PHLG1</name>
<dbReference type="InterPro" id="IPR036864">
    <property type="entry name" value="Zn2-C6_fun-type_DNA-bd_sf"/>
</dbReference>
<dbReference type="HOGENOM" id="CLU_022337_1_0_1"/>
<dbReference type="CDD" id="cd12148">
    <property type="entry name" value="fungal_TF_MHR"/>
    <property type="match status" value="1"/>
</dbReference>
<gene>
    <name evidence="7" type="ORF">PHLGIDRAFT_124964</name>
</gene>
<sequence>MSSVQPAGSPSAHSASAAQNSLARGSACLPCRRRKMRCDGVKPACGQCVSKRREEDCEYTSDTQGLTRTQLLEENISLLEARIRELENPSEASSVKLHTPQGTAPVPGLHGEVPQAVNIPDLLQAPLSPSYNVGSSTSFVTTSDLVQPEPTFQDIHSMVNDFIPYSSQVGFFLSVNRFVQMAYLPALNRDPLEESLVSAVCLWGSHLSHTPAIRAYEATFLAKAVKEVSSALFPAGPGSAQGRTILCVIQAEVLLANYFFNSGRFLEGRYHCSAAASLAITCRLDTLGGHGTGAGAGLGMQLVGGAYVGLSAADGGDAIAQGEKINAFWAVYVLDKCWSVALGSPSAIAGQSSLGARISTPWPLSMQQYEQGQMVVYTGQPVVSDFLSSRTLDRQGYLCPVALRAKAATLFAQATVLAARYREGMPDKQLFLHEFSRLDNLITAFINTLPQVRRVTPGEACDVLIACTVARVAVIQLHIRFVREQERSRDSCVATANSIVATLQNIDVGRVGFIDPIMAILLSAVCQVFIGEIRTYNAMQSLEDPYVASLTASLDRVLALMSDFSAVCPLMAAQVAQVRDAQVAM</sequence>
<evidence type="ECO:0000313" key="7">
    <source>
        <dbReference type="EMBL" id="KIP11315.1"/>
    </source>
</evidence>
<keyword evidence="8" id="KW-1185">Reference proteome</keyword>
<dbReference type="CDD" id="cd00067">
    <property type="entry name" value="GAL4"/>
    <property type="match status" value="1"/>
</dbReference>